<keyword evidence="1" id="KW-0238">DNA-binding</keyword>
<dbReference type="CDD" id="cd00093">
    <property type="entry name" value="HTH_XRE"/>
    <property type="match status" value="1"/>
</dbReference>
<evidence type="ECO:0000259" key="2">
    <source>
        <dbReference type="PROSITE" id="PS50943"/>
    </source>
</evidence>
<evidence type="ECO:0000256" key="1">
    <source>
        <dbReference type="ARBA" id="ARBA00023125"/>
    </source>
</evidence>
<dbReference type="GO" id="GO:0003677">
    <property type="term" value="F:DNA binding"/>
    <property type="evidence" value="ECO:0007669"/>
    <property type="project" value="UniProtKB-KW"/>
</dbReference>
<dbReference type="SUPFAM" id="SSF47413">
    <property type="entry name" value="lambda repressor-like DNA-binding domains"/>
    <property type="match status" value="1"/>
</dbReference>
<accession>A0A4Q9RBL3</accession>
<keyword evidence="4" id="KW-1185">Reference proteome</keyword>
<proteinExistence type="predicted"/>
<protein>
    <submittedName>
        <fullName evidence="3">Transcriptional regulator</fullName>
    </submittedName>
</protein>
<evidence type="ECO:0000313" key="4">
    <source>
        <dbReference type="Proteomes" id="UP000292639"/>
    </source>
</evidence>
<dbReference type="SMART" id="SM00530">
    <property type="entry name" value="HTH_XRE"/>
    <property type="match status" value="1"/>
</dbReference>
<dbReference type="Proteomes" id="UP000292639">
    <property type="component" value="Unassembled WGS sequence"/>
</dbReference>
<comment type="caution">
    <text evidence="3">The sequence shown here is derived from an EMBL/GenBank/DDBJ whole genome shotgun (WGS) entry which is preliminary data.</text>
</comment>
<dbReference type="PROSITE" id="PS50943">
    <property type="entry name" value="HTH_CROC1"/>
    <property type="match status" value="1"/>
</dbReference>
<dbReference type="GO" id="GO:0003700">
    <property type="term" value="F:DNA-binding transcription factor activity"/>
    <property type="evidence" value="ECO:0007669"/>
    <property type="project" value="TreeGrafter"/>
</dbReference>
<evidence type="ECO:0000313" key="3">
    <source>
        <dbReference type="EMBL" id="TBU98336.1"/>
    </source>
</evidence>
<dbReference type="Gene3D" id="1.10.260.40">
    <property type="entry name" value="lambda repressor-like DNA-binding domains"/>
    <property type="match status" value="1"/>
</dbReference>
<dbReference type="PANTHER" id="PTHR46797:SF1">
    <property type="entry name" value="METHYLPHOSPHONATE SYNTHASE"/>
    <property type="match status" value="1"/>
</dbReference>
<dbReference type="InterPro" id="IPR050807">
    <property type="entry name" value="TransReg_Diox_bact_type"/>
</dbReference>
<dbReference type="RefSeq" id="WP_131184687.1">
    <property type="nucleotide sequence ID" value="NZ_QJUO01000016.1"/>
</dbReference>
<dbReference type="Pfam" id="PF01381">
    <property type="entry name" value="HTH_3"/>
    <property type="match status" value="1"/>
</dbReference>
<gene>
    <name evidence="3" type="ORF">DNJ96_06025</name>
</gene>
<name>A0A4Q9RBL3_9GAMM</name>
<dbReference type="PANTHER" id="PTHR46797">
    <property type="entry name" value="HTH-TYPE TRANSCRIPTIONAL REGULATOR"/>
    <property type="match status" value="1"/>
</dbReference>
<feature type="domain" description="HTH cro/C1-type" evidence="2">
    <location>
        <begin position="6"/>
        <end position="60"/>
    </location>
</feature>
<dbReference type="GO" id="GO:0005829">
    <property type="term" value="C:cytosol"/>
    <property type="evidence" value="ECO:0007669"/>
    <property type="project" value="TreeGrafter"/>
</dbReference>
<dbReference type="EMBL" id="QJUP01000005">
    <property type="protein sequence ID" value="TBU98336.1"/>
    <property type="molecule type" value="Genomic_DNA"/>
</dbReference>
<dbReference type="InterPro" id="IPR010982">
    <property type="entry name" value="Lambda_DNA-bd_dom_sf"/>
</dbReference>
<sequence length="98" mass="11226">MQHEALRLVRVFHDLNQSELAQRLDISKSYLSELENGKKAPTLELLQRYADTFGMPLSSFLFFSENLENPSRSERARAAIAGKALKMLQWIADKDEVT</sequence>
<organism evidence="3 4">
    <name type="scientific">Stutzerimonas kirkiae</name>
    <dbReference type="NCBI Taxonomy" id="2211392"/>
    <lineage>
        <taxon>Bacteria</taxon>
        <taxon>Pseudomonadati</taxon>
        <taxon>Pseudomonadota</taxon>
        <taxon>Gammaproteobacteria</taxon>
        <taxon>Pseudomonadales</taxon>
        <taxon>Pseudomonadaceae</taxon>
        <taxon>Stutzerimonas</taxon>
    </lineage>
</organism>
<dbReference type="InterPro" id="IPR001387">
    <property type="entry name" value="Cro/C1-type_HTH"/>
</dbReference>
<reference evidence="3 4" key="1">
    <citation type="submission" date="2018-06" db="EMBL/GenBank/DDBJ databases">
        <title>Three novel Pseudomonas species isolated from symptomatic oak.</title>
        <authorList>
            <person name="Bueno-Gonzalez V."/>
            <person name="Brady C."/>
        </authorList>
    </citation>
    <scope>NUCLEOTIDE SEQUENCE [LARGE SCALE GENOMIC DNA]</scope>
    <source>
        <strain evidence="3 4">P17C</strain>
    </source>
</reference>
<dbReference type="AlphaFoldDB" id="A0A4Q9RBL3"/>